<gene>
    <name evidence="1" type="primary">ORF180470</name>
</gene>
<dbReference type="AlphaFoldDB" id="A0A0B7BDH5"/>
<name>A0A0B7BDH5_9EUPU</name>
<evidence type="ECO:0000313" key="1">
    <source>
        <dbReference type="EMBL" id="CEK91013.1"/>
    </source>
</evidence>
<organism evidence="1">
    <name type="scientific">Arion vulgaris</name>
    <dbReference type="NCBI Taxonomy" id="1028688"/>
    <lineage>
        <taxon>Eukaryota</taxon>
        <taxon>Metazoa</taxon>
        <taxon>Spiralia</taxon>
        <taxon>Lophotrochozoa</taxon>
        <taxon>Mollusca</taxon>
        <taxon>Gastropoda</taxon>
        <taxon>Heterobranchia</taxon>
        <taxon>Euthyneura</taxon>
        <taxon>Panpulmonata</taxon>
        <taxon>Eupulmonata</taxon>
        <taxon>Stylommatophora</taxon>
        <taxon>Helicina</taxon>
        <taxon>Arionoidea</taxon>
        <taxon>Arionidae</taxon>
        <taxon>Arion</taxon>
    </lineage>
</organism>
<sequence length="60" mass="6745">MTPKQILTATNKEISWKRLAMGDTGKDIYRHIANPNPKASTLGEIRAPFFNSKPIPLNNH</sequence>
<protein>
    <submittedName>
        <fullName evidence="1">Uncharacterized protein</fullName>
    </submittedName>
</protein>
<dbReference type="EMBL" id="HACG01044148">
    <property type="protein sequence ID" value="CEK91013.1"/>
    <property type="molecule type" value="Transcribed_RNA"/>
</dbReference>
<feature type="non-terminal residue" evidence="1">
    <location>
        <position position="60"/>
    </location>
</feature>
<accession>A0A0B7BDH5</accession>
<proteinExistence type="predicted"/>
<reference evidence="1" key="1">
    <citation type="submission" date="2014-12" db="EMBL/GenBank/DDBJ databases">
        <title>Insight into the proteome of Arion vulgaris.</title>
        <authorList>
            <person name="Aradska J."/>
            <person name="Bulat T."/>
            <person name="Smidak R."/>
            <person name="Sarate P."/>
            <person name="Gangsoo J."/>
            <person name="Sialana F."/>
            <person name="Bilban M."/>
            <person name="Lubec G."/>
        </authorList>
    </citation>
    <scope>NUCLEOTIDE SEQUENCE</scope>
    <source>
        <tissue evidence="1">Skin</tissue>
    </source>
</reference>